<organism evidence="1 2">
    <name type="scientific">Iris pallida</name>
    <name type="common">Sweet iris</name>
    <dbReference type="NCBI Taxonomy" id="29817"/>
    <lineage>
        <taxon>Eukaryota</taxon>
        <taxon>Viridiplantae</taxon>
        <taxon>Streptophyta</taxon>
        <taxon>Embryophyta</taxon>
        <taxon>Tracheophyta</taxon>
        <taxon>Spermatophyta</taxon>
        <taxon>Magnoliopsida</taxon>
        <taxon>Liliopsida</taxon>
        <taxon>Asparagales</taxon>
        <taxon>Iridaceae</taxon>
        <taxon>Iridoideae</taxon>
        <taxon>Irideae</taxon>
        <taxon>Iris</taxon>
    </lineage>
</organism>
<evidence type="ECO:0000313" key="2">
    <source>
        <dbReference type="Proteomes" id="UP001140949"/>
    </source>
</evidence>
<comment type="caution">
    <text evidence="1">The sequence shown here is derived from an EMBL/GenBank/DDBJ whole genome shotgun (WGS) entry which is preliminary data.</text>
</comment>
<proteinExistence type="predicted"/>
<dbReference type="AlphaFoldDB" id="A0AAX6ENB9"/>
<dbReference type="EMBL" id="JANAVB010035417">
    <property type="protein sequence ID" value="KAJ6805513.1"/>
    <property type="molecule type" value="Genomic_DNA"/>
</dbReference>
<evidence type="ECO:0000313" key="1">
    <source>
        <dbReference type="EMBL" id="KAJ6805513.1"/>
    </source>
</evidence>
<reference evidence="1" key="1">
    <citation type="journal article" date="2023" name="GigaByte">
        <title>Genome assembly of the bearded iris, Iris pallida Lam.</title>
        <authorList>
            <person name="Bruccoleri R.E."/>
            <person name="Oakeley E.J."/>
            <person name="Faust A.M.E."/>
            <person name="Altorfer M."/>
            <person name="Dessus-Babus S."/>
            <person name="Burckhardt D."/>
            <person name="Oertli M."/>
            <person name="Naumann U."/>
            <person name="Petersen F."/>
            <person name="Wong J."/>
        </authorList>
    </citation>
    <scope>NUCLEOTIDE SEQUENCE</scope>
    <source>
        <strain evidence="1">GSM-AAB239-AS_SAM_17_03QT</strain>
    </source>
</reference>
<reference evidence="1" key="2">
    <citation type="submission" date="2023-04" db="EMBL/GenBank/DDBJ databases">
        <authorList>
            <person name="Bruccoleri R.E."/>
            <person name="Oakeley E.J."/>
            <person name="Faust A.-M."/>
            <person name="Dessus-Babus S."/>
            <person name="Altorfer M."/>
            <person name="Burckhardt D."/>
            <person name="Oertli M."/>
            <person name="Naumann U."/>
            <person name="Petersen F."/>
            <person name="Wong J."/>
        </authorList>
    </citation>
    <scope>NUCLEOTIDE SEQUENCE</scope>
    <source>
        <strain evidence="1">GSM-AAB239-AS_SAM_17_03QT</strain>
        <tissue evidence="1">Leaf</tissue>
    </source>
</reference>
<dbReference type="Proteomes" id="UP001140949">
    <property type="component" value="Unassembled WGS sequence"/>
</dbReference>
<protein>
    <submittedName>
        <fullName evidence="1">Uncharacterized protein</fullName>
    </submittedName>
</protein>
<keyword evidence="2" id="KW-1185">Reference proteome</keyword>
<name>A0AAX6ENB9_IRIPA</name>
<gene>
    <name evidence="1" type="ORF">M6B38_179515</name>
</gene>
<sequence>MMLSCVTTAITILSCTLSYCQSPRRRTMGLRLIDRFHFCIAYFIFKILYFPSEHFHCIKFQFK</sequence>
<accession>A0AAX6ENB9</accession>